<sequence length="298" mass="33992">MKKLTLLSTAASIALLNLALNSAALANEENAQLIMEKMDEQQRLVSDGSLTRSQLSTCKFGQKDKQINCVETPRVKILESVSKQYGPDKKDSKGVSILLEPASERGIGMLTYNYDDPNRDTESWLYLSALGKVKRMASGTGEDSEPVSVFGSEFTTEDMESGNTNEYDYKILQQGPFGDREVWVIEAIPKPVRAVKTEYSKLLYWVDKERYTLLKAQTYDKRGKPYKQLTFKNIEKINELWIARDVTLINLQSQRLSNMKTEAITTNVAVEDEFLTQRTLTDFAYREKTLEALRKYFQ</sequence>
<keyword evidence="3" id="KW-0449">Lipoprotein</keyword>
<evidence type="ECO:0000256" key="1">
    <source>
        <dbReference type="SAM" id="SignalP"/>
    </source>
</evidence>
<reference evidence="3" key="1">
    <citation type="submission" date="2021-07" db="EMBL/GenBank/DDBJ databases">
        <title>Zhongshania sp. CAU 1632 isolated from seawater.</title>
        <authorList>
            <person name="Kim W."/>
        </authorList>
    </citation>
    <scope>NUCLEOTIDE SEQUENCE</scope>
    <source>
        <strain evidence="3">CAU 1632</strain>
    </source>
</reference>
<evidence type="ECO:0000313" key="4">
    <source>
        <dbReference type="Proteomes" id="UP001166291"/>
    </source>
</evidence>
<dbReference type="RefSeq" id="WP_219044936.1">
    <property type="nucleotide sequence ID" value="NZ_JAHWDQ010000007.1"/>
</dbReference>
<dbReference type="Proteomes" id="UP001166291">
    <property type="component" value="Unassembled WGS sequence"/>
</dbReference>
<evidence type="ECO:0000313" key="3">
    <source>
        <dbReference type="EMBL" id="MBW2942690.1"/>
    </source>
</evidence>
<name>A0ABS6VWE5_9GAMM</name>
<feature type="signal peptide" evidence="1">
    <location>
        <begin position="1"/>
        <end position="26"/>
    </location>
</feature>
<protein>
    <submittedName>
        <fullName evidence="3">Outer membrane lipoprotein-sorting protein</fullName>
    </submittedName>
</protein>
<dbReference type="CDD" id="cd16329">
    <property type="entry name" value="LolA_like"/>
    <property type="match status" value="1"/>
</dbReference>
<feature type="chain" id="PRO_5045089737" evidence="1">
    <location>
        <begin position="27"/>
        <end position="298"/>
    </location>
</feature>
<dbReference type="Pfam" id="PF17131">
    <property type="entry name" value="LolA_like"/>
    <property type="match status" value="1"/>
</dbReference>
<dbReference type="EMBL" id="JAHWDQ010000007">
    <property type="protein sequence ID" value="MBW2942690.1"/>
    <property type="molecule type" value="Genomic_DNA"/>
</dbReference>
<dbReference type="InterPro" id="IPR033399">
    <property type="entry name" value="TP_0789-like"/>
</dbReference>
<keyword evidence="4" id="KW-1185">Reference proteome</keyword>
<gene>
    <name evidence="3" type="ORF">KXJ70_17965</name>
</gene>
<feature type="domain" description="Uncharacterized protein TP-0789" evidence="2">
    <location>
        <begin position="91"/>
        <end position="281"/>
    </location>
</feature>
<proteinExistence type="predicted"/>
<organism evidence="3 4">
    <name type="scientific">Zhongshania aquimaris</name>
    <dbReference type="NCBI Taxonomy" id="2857107"/>
    <lineage>
        <taxon>Bacteria</taxon>
        <taxon>Pseudomonadati</taxon>
        <taxon>Pseudomonadota</taxon>
        <taxon>Gammaproteobacteria</taxon>
        <taxon>Cellvibrionales</taxon>
        <taxon>Spongiibacteraceae</taxon>
        <taxon>Zhongshania</taxon>
    </lineage>
</organism>
<evidence type="ECO:0000259" key="2">
    <source>
        <dbReference type="Pfam" id="PF17131"/>
    </source>
</evidence>
<comment type="caution">
    <text evidence="3">The sequence shown here is derived from an EMBL/GenBank/DDBJ whole genome shotgun (WGS) entry which is preliminary data.</text>
</comment>
<accession>A0ABS6VWE5</accession>
<keyword evidence="1" id="KW-0732">Signal</keyword>